<organism evidence="8 10">
    <name type="scientific">Turicibacter bilis</name>
    <dbReference type="NCBI Taxonomy" id="2735723"/>
    <lineage>
        <taxon>Bacteria</taxon>
        <taxon>Bacillati</taxon>
        <taxon>Bacillota</taxon>
        <taxon>Erysipelotrichia</taxon>
        <taxon>Erysipelotrichales</taxon>
        <taxon>Turicibacteraceae</taxon>
        <taxon>Turicibacter</taxon>
    </lineage>
</organism>
<dbReference type="GO" id="GO:0016746">
    <property type="term" value="F:acyltransferase activity"/>
    <property type="evidence" value="ECO:0007669"/>
    <property type="project" value="UniProtKB-KW"/>
</dbReference>
<dbReference type="RefSeq" id="WP_212724604.1">
    <property type="nucleotide sequence ID" value="NZ_CP071249.1"/>
</dbReference>
<evidence type="ECO:0000313" key="9">
    <source>
        <dbReference type="Proteomes" id="UP001058016"/>
    </source>
</evidence>
<dbReference type="Pfam" id="PF03851">
    <property type="entry name" value="UvdE"/>
    <property type="match status" value="1"/>
</dbReference>
<keyword evidence="7" id="KW-0808">Transferase</keyword>
<accession>A0A9Q9CQH6</accession>
<evidence type="ECO:0000256" key="3">
    <source>
        <dbReference type="ARBA" id="ARBA00022763"/>
    </source>
</evidence>
<keyword evidence="3" id="KW-0227">DNA damage</keyword>
<dbReference type="AlphaFoldDB" id="A0A9Q9CQH6"/>
<evidence type="ECO:0000256" key="5">
    <source>
        <dbReference type="ARBA" id="ARBA00022801"/>
    </source>
</evidence>
<proteinExistence type="predicted"/>
<dbReference type="InterPro" id="IPR004601">
    <property type="entry name" value="UvdE"/>
</dbReference>
<evidence type="ECO:0000256" key="1">
    <source>
        <dbReference type="ARBA" id="ARBA00022722"/>
    </source>
</evidence>
<keyword evidence="6" id="KW-0234">DNA repair</keyword>
<keyword evidence="4" id="KW-0228">DNA excision</keyword>
<dbReference type="GO" id="GO:0004519">
    <property type="term" value="F:endonuclease activity"/>
    <property type="evidence" value="ECO:0007669"/>
    <property type="project" value="UniProtKB-KW"/>
</dbReference>
<evidence type="ECO:0000256" key="2">
    <source>
        <dbReference type="ARBA" id="ARBA00022759"/>
    </source>
</evidence>
<sequence length="318" mass="37215">MRVRFGYVAIAMRLDKVTSSSPVTYKKYSSIESERERLSLLKRVTQSNLIDLIKILKYNIENDIHFYRLTSKLIPLATHQDVVWNYSKVIQTECHEVAKLIKQSNMRVDAHPDQFNVLNSVNESVIESSIRTLEHQLDLFDLFDMEHGKLVLHVGGKAGGKEAALERFIHTFERLPSRLQRALILENDDKTYSASDVLGLCQRLHLPMVLDIHHHRCYNEGESLESMVESIFKTWEADYWPPKIHVSSPKEFETDRRHADFIEVDDILRFLDLIKPLNQDIDVMIEAKQKDLALHRLVHEIKQARPKWQWLDHTTIEI</sequence>
<dbReference type="InterPro" id="IPR036237">
    <property type="entry name" value="Xyl_isomerase-like_sf"/>
</dbReference>
<keyword evidence="9" id="KW-1185">Reference proteome</keyword>
<dbReference type="GO" id="GO:0009411">
    <property type="term" value="P:response to UV"/>
    <property type="evidence" value="ECO:0007669"/>
    <property type="project" value="InterPro"/>
</dbReference>
<keyword evidence="5" id="KW-0378">Hydrolase</keyword>
<dbReference type="NCBIfam" id="TIGR00629">
    <property type="entry name" value="uvde"/>
    <property type="match status" value="1"/>
</dbReference>
<gene>
    <name evidence="8" type="primary">uvsE</name>
    <name evidence="7" type="ORF">J0J69_03590</name>
    <name evidence="8" type="ORF">J0J70_09935</name>
</gene>
<dbReference type="PANTHER" id="PTHR31290">
    <property type="entry name" value="UV-DAMAGE ENDONUCLEASE"/>
    <property type="match status" value="1"/>
</dbReference>
<protein>
    <submittedName>
        <fullName evidence="8">UV DNA damage repair endonuclease UvsE</fullName>
    </submittedName>
</protein>
<keyword evidence="1" id="KW-0540">Nuclease</keyword>
<evidence type="ECO:0000256" key="4">
    <source>
        <dbReference type="ARBA" id="ARBA00022769"/>
    </source>
</evidence>
<evidence type="ECO:0000313" key="10">
    <source>
        <dbReference type="Proteomes" id="UP001058072"/>
    </source>
</evidence>
<dbReference type="GO" id="GO:0016787">
    <property type="term" value="F:hydrolase activity"/>
    <property type="evidence" value="ECO:0007669"/>
    <property type="project" value="UniProtKB-KW"/>
</dbReference>
<keyword evidence="2 8" id="KW-0255">Endonuclease</keyword>
<evidence type="ECO:0000313" key="7">
    <source>
        <dbReference type="EMBL" id="UUF06675.1"/>
    </source>
</evidence>
<dbReference type="EMBL" id="CP071250">
    <property type="protein sequence ID" value="UUF07928.1"/>
    <property type="molecule type" value="Genomic_DNA"/>
</dbReference>
<dbReference type="EMBL" id="CP071249">
    <property type="protein sequence ID" value="UUF06675.1"/>
    <property type="molecule type" value="Genomic_DNA"/>
</dbReference>
<dbReference type="Gene3D" id="3.20.20.150">
    <property type="entry name" value="Divalent-metal-dependent TIM barrel enzymes"/>
    <property type="match status" value="1"/>
</dbReference>
<dbReference type="SUPFAM" id="SSF51658">
    <property type="entry name" value="Xylose isomerase-like"/>
    <property type="match status" value="1"/>
</dbReference>
<evidence type="ECO:0000313" key="8">
    <source>
        <dbReference type="EMBL" id="UUF07928.1"/>
    </source>
</evidence>
<dbReference type="Proteomes" id="UP001058072">
    <property type="component" value="Chromosome"/>
</dbReference>
<reference evidence="8 9" key="1">
    <citation type="submission" date="2021-03" db="EMBL/GenBank/DDBJ databases">
        <title>Comparative Genomics and Metabolomics in the genus Turicibacter.</title>
        <authorList>
            <person name="Maki J."/>
            <person name="Looft T."/>
        </authorList>
    </citation>
    <scope>NUCLEOTIDE SEQUENCE</scope>
    <source>
        <strain evidence="8">ISU324</strain>
        <strain evidence="7 9">MMM721</strain>
    </source>
</reference>
<dbReference type="GO" id="GO:0006289">
    <property type="term" value="P:nucleotide-excision repair"/>
    <property type="evidence" value="ECO:0007669"/>
    <property type="project" value="InterPro"/>
</dbReference>
<name>A0A9Q9CQH6_9FIRM</name>
<keyword evidence="7" id="KW-0012">Acyltransferase</keyword>
<evidence type="ECO:0000256" key="6">
    <source>
        <dbReference type="ARBA" id="ARBA00023204"/>
    </source>
</evidence>
<dbReference type="Proteomes" id="UP001058016">
    <property type="component" value="Chromosome"/>
</dbReference>
<dbReference type="PANTHER" id="PTHR31290:SF5">
    <property type="entry name" value="UV-DAMAGE ENDONUCLEASE"/>
    <property type="match status" value="1"/>
</dbReference>